<protein>
    <submittedName>
        <fullName evidence="1">Molybdopterin converting factor, small subunit</fullName>
    </submittedName>
</protein>
<evidence type="ECO:0000313" key="2">
    <source>
        <dbReference type="Proteomes" id="UP000028501"/>
    </source>
</evidence>
<dbReference type="AlphaFoldDB" id="A0A075WA43"/>
<reference evidence="1 2" key="1">
    <citation type="submission" date="2013-07" db="EMBL/GenBank/DDBJ databases">
        <title>Genome of Archaeoglobus fulgidus.</title>
        <authorList>
            <person name="Fiebig A."/>
            <person name="Birkeland N.-K."/>
        </authorList>
    </citation>
    <scope>NUCLEOTIDE SEQUENCE [LARGE SCALE GENOMIC DNA]</scope>
    <source>
        <strain evidence="1 2">DSM 8774</strain>
    </source>
</reference>
<sequence length="91" mass="10128">MKIKVTLSAVQFRSLVDYESRSFHLDLGEGSTLGDAVRAVEEMLSAEIEPLLERGNVRIMMNNSLVDYQNEKNRVLNDGDVLIFITPISGG</sequence>
<dbReference type="GeneID" id="24793582"/>
<organism evidence="1 2">
    <name type="scientific">Archaeoglobus fulgidus DSM 8774</name>
    <dbReference type="NCBI Taxonomy" id="1344584"/>
    <lineage>
        <taxon>Archaea</taxon>
        <taxon>Methanobacteriati</taxon>
        <taxon>Methanobacteriota</taxon>
        <taxon>Archaeoglobi</taxon>
        <taxon>Archaeoglobales</taxon>
        <taxon>Archaeoglobaceae</taxon>
        <taxon>Archaeoglobus</taxon>
    </lineage>
</organism>
<evidence type="ECO:0000313" key="1">
    <source>
        <dbReference type="EMBL" id="AIG96866.1"/>
    </source>
</evidence>
<dbReference type="InterPro" id="IPR003749">
    <property type="entry name" value="ThiS/MoaD-like"/>
</dbReference>
<dbReference type="Proteomes" id="UP000028501">
    <property type="component" value="Chromosome"/>
</dbReference>
<dbReference type="Pfam" id="PF02597">
    <property type="entry name" value="ThiS"/>
    <property type="match status" value="1"/>
</dbReference>
<name>A0A075WA43_ARCFL</name>
<dbReference type="EMBL" id="CP006577">
    <property type="protein sequence ID" value="AIG96866.1"/>
    <property type="molecule type" value="Genomic_DNA"/>
</dbReference>
<dbReference type="SUPFAM" id="SSF54285">
    <property type="entry name" value="MoaD/ThiS"/>
    <property type="match status" value="1"/>
</dbReference>
<dbReference type="HOGENOM" id="CLU_2419852_0_0_2"/>
<dbReference type="RefSeq" id="WP_048094735.1">
    <property type="nucleotide sequence ID" value="NZ_CP006577.1"/>
</dbReference>
<accession>A0A075WA43</accession>
<dbReference type="CDD" id="cd17040">
    <property type="entry name" value="Ubl_MoaD_like"/>
    <property type="match status" value="1"/>
</dbReference>
<dbReference type="InterPro" id="IPR012675">
    <property type="entry name" value="Beta-grasp_dom_sf"/>
</dbReference>
<dbReference type="KEGG" id="afg:AFULGI_00000200"/>
<proteinExistence type="predicted"/>
<gene>
    <name evidence="1" type="ORF">AFULGI_00000200</name>
</gene>
<dbReference type="Gene3D" id="3.10.20.30">
    <property type="match status" value="1"/>
</dbReference>
<dbReference type="InterPro" id="IPR016155">
    <property type="entry name" value="Mopterin_synth/thiamin_S_b"/>
</dbReference>